<evidence type="ECO:0008006" key="4">
    <source>
        <dbReference type="Google" id="ProtNLM"/>
    </source>
</evidence>
<evidence type="ECO:0000256" key="1">
    <source>
        <dbReference type="SAM" id="SignalP"/>
    </source>
</evidence>
<gene>
    <name evidence="2" type="ORF">GCM10010969_03190</name>
</gene>
<organism evidence="2 3">
    <name type="scientific">Saccharibacillus kuerlensis</name>
    <dbReference type="NCBI Taxonomy" id="459527"/>
    <lineage>
        <taxon>Bacteria</taxon>
        <taxon>Bacillati</taxon>
        <taxon>Bacillota</taxon>
        <taxon>Bacilli</taxon>
        <taxon>Bacillales</taxon>
        <taxon>Paenibacillaceae</taxon>
        <taxon>Saccharibacillus</taxon>
    </lineage>
</organism>
<sequence length="177" mass="20644">MKFLYLATVAFLIFLIVGCSQQQTFEGFFHKKMEQMHMGEKDYSYELVYKEFNVVHQDDAVAVFKENNKYGDQIFIAYFEKQDNQWSWKQSSGAEWNSPVKWSSMNQTPFIYSGTISGNSISEVYAGNEPAEIIEVEEDKKFWYAISPIEDVKVMVVKEDGTKEIIEEINYKELSSE</sequence>
<evidence type="ECO:0000313" key="2">
    <source>
        <dbReference type="EMBL" id="GGN91471.1"/>
    </source>
</evidence>
<name>A0ABQ2KSR0_9BACL</name>
<dbReference type="PROSITE" id="PS51257">
    <property type="entry name" value="PROKAR_LIPOPROTEIN"/>
    <property type="match status" value="1"/>
</dbReference>
<accession>A0ABQ2KSR0</accession>
<keyword evidence="3" id="KW-1185">Reference proteome</keyword>
<proteinExistence type="predicted"/>
<dbReference type="RefSeq" id="WP_018975255.1">
    <property type="nucleotide sequence ID" value="NZ_BMLN01000001.1"/>
</dbReference>
<comment type="caution">
    <text evidence="2">The sequence shown here is derived from an EMBL/GenBank/DDBJ whole genome shotgun (WGS) entry which is preliminary data.</text>
</comment>
<evidence type="ECO:0000313" key="3">
    <source>
        <dbReference type="Proteomes" id="UP000606653"/>
    </source>
</evidence>
<reference evidence="3" key="1">
    <citation type="journal article" date="2019" name="Int. J. Syst. Evol. Microbiol.">
        <title>The Global Catalogue of Microorganisms (GCM) 10K type strain sequencing project: providing services to taxonomists for standard genome sequencing and annotation.</title>
        <authorList>
            <consortium name="The Broad Institute Genomics Platform"/>
            <consortium name="The Broad Institute Genome Sequencing Center for Infectious Disease"/>
            <person name="Wu L."/>
            <person name="Ma J."/>
        </authorList>
    </citation>
    <scope>NUCLEOTIDE SEQUENCE [LARGE SCALE GENOMIC DNA]</scope>
    <source>
        <strain evidence="3">CGMCC 1.6964</strain>
    </source>
</reference>
<feature type="chain" id="PRO_5045354217" description="DUF5590 domain-containing protein" evidence="1">
    <location>
        <begin position="23"/>
        <end position="177"/>
    </location>
</feature>
<protein>
    <recommendedName>
        <fullName evidence="4">DUF5590 domain-containing protein</fullName>
    </recommendedName>
</protein>
<feature type="signal peptide" evidence="1">
    <location>
        <begin position="1"/>
        <end position="22"/>
    </location>
</feature>
<keyword evidence="1" id="KW-0732">Signal</keyword>
<dbReference type="EMBL" id="BMLN01000001">
    <property type="protein sequence ID" value="GGN91471.1"/>
    <property type="molecule type" value="Genomic_DNA"/>
</dbReference>
<dbReference type="Proteomes" id="UP000606653">
    <property type="component" value="Unassembled WGS sequence"/>
</dbReference>